<reference evidence="6 8" key="2">
    <citation type="journal article" date="2013" name="Nature">
        <title>Insights into bilaterian evolution from three spiralian genomes.</title>
        <authorList>
            <person name="Simakov O."/>
            <person name="Marletaz F."/>
            <person name="Cho S.J."/>
            <person name="Edsinger-Gonzales E."/>
            <person name="Havlak P."/>
            <person name="Hellsten U."/>
            <person name="Kuo D.H."/>
            <person name="Larsson T."/>
            <person name="Lv J."/>
            <person name="Arendt D."/>
            <person name="Savage R."/>
            <person name="Osoegawa K."/>
            <person name="de Jong P."/>
            <person name="Grimwood J."/>
            <person name="Chapman J.A."/>
            <person name="Shapiro H."/>
            <person name="Aerts A."/>
            <person name="Otillar R.P."/>
            <person name="Terry A.Y."/>
            <person name="Boore J.L."/>
            <person name="Grigoriev I.V."/>
            <person name="Lindberg D.R."/>
            <person name="Seaver E.C."/>
            <person name="Weisblat D.A."/>
            <person name="Putnam N.H."/>
            <person name="Rokhsar D.S."/>
        </authorList>
    </citation>
    <scope>NUCLEOTIDE SEQUENCE</scope>
</reference>
<evidence type="ECO:0000313" key="6">
    <source>
        <dbReference type="EMBL" id="ESN92138.1"/>
    </source>
</evidence>
<dbReference type="CDD" id="cd00190">
    <property type="entry name" value="Tryp_SPc"/>
    <property type="match status" value="1"/>
</dbReference>
<dbReference type="EnsemblMetazoa" id="HelroT181758">
    <property type="protein sequence ID" value="HelroP181758"/>
    <property type="gene ID" value="HelroG181758"/>
</dbReference>
<feature type="region of interest" description="Disordered" evidence="3">
    <location>
        <begin position="149"/>
        <end position="195"/>
    </location>
</feature>
<dbReference type="InterPro" id="IPR009003">
    <property type="entry name" value="Peptidase_S1_PA"/>
</dbReference>
<dbReference type="AlphaFoldDB" id="T1FHA5"/>
<feature type="region of interest" description="Disordered" evidence="3">
    <location>
        <begin position="775"/>
        <end position="796"/>
    </location>
</feature>
<dbReference type="EMBL" id="AMQM01007796">
    <property type="status" value="NOT_ANNOTATED_CDS"/>
    <property type="molecule type" value="Genomic_DNA"/>
</dbReference>
<protein>
    <recommendedName>
        <fullName evidence="5">Peptidase S1 domain-containing protein</fullName>
    </recommendedName>
</protein>
<keyword evidence="1" id="KW-1015">Disulfide bond</keyword>
<dbReference type="InterPro" id="IPR001254">
    <property type="entry name" value="Trypsin_dom"/>
</dbReference>
<sequence>MVLTLLFLMMTLIVKTTARNNVKNINYINNNDIYNDHDDDWSGGDDDDDYVIYTKLKPALHSAKLSSLATERHDIVNNVNNNRNATENNEDQLMKYDKSADEQKALNKKFSHNRYKSMVERRHRFNLQHRIVDDDFNKIYDRLFKTNCQPSINEDGSNDNCSSSSNDGGVTNDISDDRLKQRTRDRRTRNDSINNKIKKTRLRNMDHRFQKYDESFLMPHTTELLPLTNLRNGHMSKRLHLSRRRHGNSNNNHIDNSSKRNINDKISQNDDNLGIGNNFLIRKKLYNGGVFENKKGRESMRYHSHPRSNSRILSTKKIRHDDNENESEVDNLSSPSTPTPSSSPSLLSSFKSPQVIYKREDDDVKWNDEGYDGLPDGRSWKDDADDAVGRRRKREVTDNPTHILSPQTPNSMNLTNLFANSFRQLISFSKNVQDGIERNLANLTFINNNWTINLKPPNFNNNLTNIYGNNLNSLRNLTTSYSVNLTNLVETNKVFFQNLTEDITSLLPNITENFENLKSDINSSFNGLNGALRSFFVRTENLIDNYTMDLSADFINSTLIKVINKLDPTAKEFLTNITNNDNESNETETENSSRKRRDVIWNGKLEKSSSLSNVMESEKPSSILKRSKRLTGGTTVADRQKWPWLVSLQGKIPKTKIFGIPIEYKFIHCGASLIHKRWILTAAHCFQKFDKENNPTFDATYLKPKYWHAKVGEIMAENTMSQRIRGLAGKLLNVDDWKRYYLHGSKILIHPNYTEQNRFINDIALMKLESDLPLEIPAPKKSQNDDDDDDDDNGSFFQKIVSSSHDAVQKIFNNDNNESPMIKNPRIGTIVLQNSSNPNHKIPDNHPCIMKGWGCTRGPVTSVAREVIMPTLSDNRCRSVWQLPTDNRLCAGSDDGTDAGLCPGDSGGPLVCKLGDEWIQVGVASFSSKISPGAVPGVFTRVSAYRKWIDDVIENN</sequence>
<gene>
    <name evidence="7" type="primary">20208204</name>
    <name evidence="6" type="ORF">HELRODRAFT_181758</name>
</gene>
<dbReference type="GO" id="GO:0006508">
    <property type="term" value="P:proteolysis"/>
    <property type="evidence" value="ECO:0000318"/>
    <property type="project" value="GO_Central"/>
</dbReference>
<evidence type="ECO:0000256" key="4">
    <source>
        <dbReference type="SAM" id="SignalP"/>
    </source>
</evidence>
<organism evidence="7 8">
    <name type="scientific">Helobdella robusta</name>
    <name type="common">Californian leech</name>
    <dbReference type="NCBI Taxonomy" id="6412"/>
    <lineage>
        <taxon>Eukaryota</taxon>
        <taxon>Metazoa</taxon>
        <taxon>Spiralia</taxon>
        <taxon>Lophotrochozoa</taxon>
        <taxon>Annelida</taxon>
        <taxon>Clitellata</taxon>
        <taxon>Hirudinea</taxon>
        <taxon>Rhynchobdellida</taxon>
        <taxon>Glossiphoniidae</taxon>
        <taxon>Helobdella</taxon>
    </lineage>
</organism>
<evidence type="ECO:0000256" key="3">
    <source>
        <dbReference type="SAM" id="MobiDB-lite"/>
    </source>
</evidence>
<feature type="domain" description="Peptidase S1" evidence="5">
    <location>
        <begin position="630"/>
        <end position="954"/>
    </location>
</feature>
<feature type="compositionally biased region" description="Low complexity" evidence="3">
    <location>
        <begin position="158"/>
        <end position="169"/>
    </location>
</feature>
<evidence type="ECO:0000313" key="8">
    <source>
        <dbReference type="Proteomes" id="UP000015101"/>
    </source>
</evidence>
<dbReference type="PROSITE" id="PS50240">
    <property type="entry name" value="TRYPSIN_DOM"/>
    <property type="match status" value="1"/>
</dbReference>
<feature type="compositionally biased region" description="Basic residues" evidence="3">
    <location>
        <begin position="302"/>
        <end position="318"/>
    </location>
</feature>
<feature type="region of interest" description="Disordered" evidence="3">
    <location>
        <begin position="296"/>
        <end position="352"/>
    </location>
</feature>
<dbReference type="SMART" id="SM00020">
    <property type="entry name" value="Tryp_SPc"/>
    <property type="match status" value="1"/>
</dbReference>
<dbReference type="Gene3D" id="2.40.10.10">
    <property type="entry name" value="Trypsin-like serine proteases"/>
    <property type="match status" value="2"/>
</dbReference>
<feature type="region of interest" description="Disordered" evidence="3">
    <location>
        <begin position="366"/>
        <end position="395"/>
    </location>
</feature>
<dbReference type="EMBL" id="KB097667">
    <property type="protein sequence ID" value="ESN92138.1"/>
    <property type="molecule type" value="Genomic_DNA"/>
</dbReference>
<feature type="chain" id="PRO_5010980661" description="Peptidase S1 domain-containing protein" evidence="4">
    <location>
        <begin position="19"/>
        <end position="956"/>
    </location>
</feature>
<dbReference type="PANTHER" id="PTHR24256">
    <property type="entry name" value="TRYPTASE-RELATED"/>
    <property type="match status" value="1"/>
</dbReference>
<dbReference type="InterPro" id="IPR018114">
    <property type="entry name" value="TRYPSIN_HIS"/>
</dbReference>
<reference evidence="8" key="1">
    <citation type="submission" date="2012-12" db="EMBL/GenBank/DDBJ databases">
        <authorList>
            <person name="Hellsten U."/>
            <person name="Grimwood J."/>
            <person name="Chapman J.A."/>
            <person name="Shapiro H."/>
            <person name="Aerts A."/>
            <person name="Otillar R.P."/>
            <person name="Terry A.Y."/>
            <person name="Boore J.L."/>
            <person name="Simakov O."/>
            <person name="Marletaz F."/>
            <person name="Cho S.-J."/>
            <person name="Edsinger-Gonzales E."/>
            <person name="Havlak P."/>
            <person name="Kuo D.-H."/>
            <person name="Larsson T."/>
            <person name="Lv J."/>
            <person name="Arendt D."/>
            <person name="Savage R."/>
            <person name="Osoegawa K."/>
            <person name="de Jong P."/>
            <person name="Lindberg D.R."/>
            <person name="Seaver E.C."/>
            <person name="Weisblat D.A."/>
            <person name="Putnam N.H."/>
            <person name="Grigoriev I.V."/>
            <person name="Rokhsar D.S."/>
        </authorList>
    </citation>
    <scope>NUCLEOTIDE SEQUENCE</scope>
</reference>
<dbReference type="GeneID" id="20208204"/>
<name>T1FHA5_HELRO</name>
<keyword evidence="4" id="KW-0732">Signal</keyword>
<feature type="region of interest" description="Disordered" evidence="3">
    <location>
        <begin position="245"/>
        <end position="268"/>
    </location>
</feature>
<dbReference type="InParanoid" id="T1FHA5"/>
<evidence type="ECO:0000256" key="2">
    <source>
        <dbReference type="ARBA" id="ARBA00024195"/>
    </source>
</evidence>
<dbReference type="GO" id="GO:0004252">
    <property type="term" value="F:serine-type endopeptidase activity"/>
    <property type="evidence" value="ECO:0000318"/>
    <property type="project" value="GO_Central"/>
</dbReference>
<dbReference type="InterPro" id="IPR001314">
    <property type="entry name" value="Peptidase_S1A"/>
</dbReference>
<dbReference type="STRING" id="6412.T1FHA5"/>
<dbReference type="RefSeq" id="XP_009029789.1">
    <property type="nucleotide sequence ID" value="XM_009031541.1"/>
</dbReference>
<dbReference type="Proteomes" id="UP000015101">
    <property type="component" value="Unassembled WGS sequence"/>
</dbReference>
<keyword evidence="8" id="KW-1185">Reference proteome</keyword>
<proteinExistence type="inferred from homology"/>
<evidence type="ECO:0000313" key="7">
    <source>
        <dbReference type="EnsemblMetazoa" id="HelroP181758"/>
    </source>
</evidence>
<dbReference type="SUPFAM" id="SSF50494">
    <property type="entry name" value="Trypsin-like serine proteases"/>
    <property type="match status" value="1"/>
</dbReference>
<evidence type="ECO:0000256" key="1">
    <source>
        <dbReference type="ARBA" id="ARBA00023157"/>
    </source>
</evidence>
<evidence type="ECO:0000259" key="5">
    <source>
        <dbReference type="PROSITE" id="PS50240"/>
    </source>
</evidence>
<dbReference type="InterPro" id="IPR043504">
    <property type="entry name" value="Peptidase_S1_PA_chymotrypsin"/>
</dbReference>
<dbReference type="PROSITE" id="PS00134">
    <property type="entry name" value="TRYPSIN_HIS"/>
    <property type="match status" value="1"/>
</dbReference>
<dbReference type="InterPro" id="IPR051487">
    <property type="entry name" value="Ser/Thr_Proteases_Immune/Dev"/>
</dbReference>
<dbReference type="Pfam" id="PF00089">
    <property type="entry name" value="Trypsin"/>
    <property type="match status" value="2"/>
</dbReference>
<dbReference type="HOGENOM" id="CLU_308643_0_0_1"/>
<feature type="signal peptide" evidence="4">
    <location>
        <begin position="1"/>
        <end position="18"/>
    </location>
</feature>
<dbReference type="PRINTS" id="PR00722">
    <property type="entry name" value="CHYMOTRYPSIN"/>
</dbReference>
<dbReference type="GO" id="GO:0005615">
    <property type="term" value="C:extracellular space"/>
    <property type="evidence" value="ECO:0000318"/>
    <property type="project" value="GO_Central"/>
</dbReference>
<dbReference type="eggNOG" id="KOG3627">
    <property type="taxonomic scope" value="Eukaryota"/>
</dbReference>
<reference evidence="7" key="3">
    <citation type="submission" date="2015-06" db="UniProtKB">
        <authorList>
            <consortium name="EnsemblMetazoa"/>
        </authorList>
    </citation>
    <scope>IDENTIFICATION</scope>
</reference>
<feature type="compositionally biased region" description="Low complexity" evidence="3">
    <location>
        <begin position="332"/>
        <end position="349"/>
    </location>
</feature>
<dbReference type="KEGG" id="hro:HELRODRAFT_181758"/>
<accession>T1FHA5</accession>
<comment type="similarity">
    <text evidence="2">Belongs to the peptidase S1 family. CLIP subfamily.</text>
</comment>
<dbReference type="OrthoDB" id="10002959at2759"/>
<dbReference type="CTD" id="20208204"/>